<evidence type="ECO:0000313" key="6">
    <source>
        <dbReference type="RefSeq" id="XP_013867311.1"/>
    </source>
</evidence>
<keyword evidence="2" id="KW-0547">Nucleotide-binding</keyword>
<name>A0A2I4BHU3_AUSLI</name>
<proteinExistence type="predicted"/>
<dbReference type="SUPFAM" id="SSF52540">
    <property type="entry name" value="P-loop containing nucleoside triphosphate hydrolases"/>
    <property type="match status" value="1"/>
</dbReference>
<dbReference type="Pfam" id="PF00406">
    <property type="entry name" value="ADK"/>
    <property type="match status" value="1"/>
</dbReference>
<protein>
    <submittedName>
        <fullName evidence="6">Adenylate kinase 7</fullName>
    </submittedName>
</protein>
<dbReference type="GeneID" id="106519977"/>
<dbReference type="Proteomes" id="UP000192220">
    <property type="component" value="Unplaced"/>
</dbReference>
<dbReference type="InterPro" id="IPR047499">
    <property type="entry name" value="DD_AK7"/>
</dbReference>
<accession>A0A2I4BHU3</accession>
<dbReference type="Gene3D" id="3.40.50.300">
    <property type="entry name" value="P-loop containing nucleotide triphosphate hydrolases"/>
    <property type="match status" value="1"/>
</dbReference>
<dbReference type="InterPro" id="IPR000850">
    <property type="entry name" value="Adenylat/UMP-CMP_kin"/>
</dbReference>
<dbReference type="GO" id="GO:0006139">
    <property type="term" value="P:nucleobase-containing compound metabolic process"/>
    <property type="evidence" value="ECO:0007669"/>
    <property type="project" value="InterPro"/>
</dbReference>
<organism evidence="5 6">
    <name type="scientific">Austrofundulus limnaeus</name>
    <name type="common">Annual killifish</name>
    <dbReference type="NCBI Taxonomy" id="52670"/>
    <lineage>
        <taxon>Eukaryota</taxon>
        <taxon>Metazoa</taxon>
        <taxon>Chordata</taxon>
        <taxon>Craniata</taxon>
        <taxon>Vertebrata</taxon>
        <taxon>Euteleostomi</taxon>
        <taxon>Actinopterygii</taxon>
        <taxon>Neopterygii</taxon>
        <taxon>Teleostei</taxon>
        <taxon>Neoteleostei</taxon>
        <taxon>Acanthomorphata</taxon>
        <taxon>Ovalentaria</taxon>
        <taxon>Atherinomorphae</taxon>
        <taxon>Cyprinodontiformes</taxon>
        <taxon>Rivulidae</taxon>
        <taxon>Austrofundulus</taxon>
    </lineage>
</organism>
<dbReference type="CDD" id="cd01428">
    <property type="entry name" value="ADK"/>
    <property type="match status" value="1"/>
</dbReference>
<sequence length="683" mass="79380">MSEPQRRRVLQTPTRVFLNSIDSYSSRSIAQFLCECTADEEEASHPNRTAAFQVVGTVSHRSSEDRPRVHEEYFLPDREELLSRLLECRVVIYNISQDPEQVEEATWAVTELHNQISGFSGPKLFILVSTVMTWASSKPLDPDEPELPFTDEIFWSRRAHPSFLRHMELERTVVKLGKTNRALLSTYVVASGLQYGMGEQIFHYFFKTSWLGQDRTISVFGDGQNIVPTIHISDLARVLQNVIEHQPRPYYLLAVDSSNNSMEEIVKAISSALGPKEIQMRPLEDIYLIQDLSEVEMDYLQVNLRMEAVHIKKLFSSSWLCESGLVDNVELVVEEYRQNRGLLPLRLCVLGPPAVGKSTVSQRICERYKLHHIRLQDAVSEAVARLEDLVKNSDPDVDGNAAEAQDLLTKLKHTEDNKPELNVSEEQMKVLKDKLMSNPCRNQGFVLDGFPCTHEQAKELFSEEESPSDSRRVFMPELVLCLDAADWFLKERAMNLPERLVQELHYEPERFTRRLAAYRERSAEDDSVSDYFVDRDVALLHLKVSSSEEQDCWLMMQQIFDTLGPPRTYGPNTWEVQEERRRETEKKMKEAEERAREEQREAEEEARSRAARWEEWTLCLQEERLREEQEMEEQSGPMRSYLMEHVMPTLTRGLIECYRRQPENPVEFLAEFLFKNSPYEFPK</sequence>
<dbReference type="SUPFAM" id="SSF51735">
    <property type="entry name" value="NAD(P)-binding Rossmann-fold domains"/>
    <property type="match status" value="1"/>
</dbReference>
<dbReference type="Gene3D" id="3.40.50.720">
    <property type="entry name" value="NAD(P)-binding Rossmann-like Domain"/>
    <property type="match status" value="1"/>
</dbReference>
<dbReference type="PANTHER" id="PTHR23359">
    <property type="entry name" value="NUCLEOTIDE KINASE"/>
    <property type="match status" value="1"/>
</dbReference>
<evidence type="ECO:0000256" key="3">
    <source>
        <dbReference type="ARBA" id="ARBA00022777"/>
    </source>
</evidence>
<dbReference type="GO" id="GO:0005524">
    <property type="term" value="F:ATP binding"/>
    <property type="evidence" value="ECO:0007669"/>
    <property type="project" value="InterPro"/>
</dbReference>
<evidence type="ECO:0000256" key="4">
    <source>
        <dbReference type="SAM" id="MobiDB-lite"/>
    </source>
</evidence>
<gene>
    <name evidence="6" type="primary">ak7b</name>
</gene>
<dbReference type="OrthoDB" id="10262413at2759"/>
<dbReference type="InterPro" id="IPR007858">
    <property type="entry name" value="Dpy-30_motif"/>
</dbReference>
<dbReference type="Gene3D" id="1.20.890.10">
    <property type="entry name" value="cAMP-dependent protein kinase regulatory subunit, dimerization-anchoring domain"/>
    <property type="match status" value="1"/>
</dbReference>
<reference evidence="6" key="1">
    <citation type="submission" date="2025-08" db="UniProtKB">
        <authorList>
            <consortium name="RefSeq"/>
        </authorList>
    </citation>
    <scope>IDENTIFICATION</scope>
</reference>
<dbReference type="InterPro" id="IPR036291">
    <property type="entry name" value="NAD(P)-bd_dom_sf"/>
</dbReference>
<keyword evidence="5" id="KW-1185">Reference proteome</keyword>
<dbReference type="RefSeq" id="XP_013867311.1">
    <property type="nucleotide sequence ID" value="XM_014011857.1"/>
</dbReference>
<dbReference type="Pfam" id="PF05186">
    <property type="entry name" value="Dpy-30"/>
    <property type="match status" value="1"/>
</dbReference>
<evidence type="ECO:0000313" key="5">
    <source>
        <dbReference type="Proteomes" id="UP000192220"/>
    </source>
</evidence>
<dbReference type="FunCoup" id="A0A2I4BHU3">
    <property type="interactions" value="160"/>
</dbReference>
<dbReference type="STRING" id="52670.A0A2I4BHU3"/>
<evidence type="ECO:0000256" key="2">
    <source>
        <dbReference type="ARBA" id="ARBA00022741"/>
    </source>
</evidence>
<keyword evidence="3 6" id="KW-0418">Kinase</keyword>
<keyword evidence="1" id="KW-0808">Transferase</keyword>
<dbReference type="InParanoid" id="A0A2I4BHU3"/>
<dbReference type="KEGG" id="alim:106519977"/>
<evidence type="ECO:0000256" key="1">
    <source>
        <dbReference type="ARBA" id="ARBA00022679"/>
    </source>
</evidence>
<feature type="region of interest" description="Disordered" evidence="4">
    <location>
        <begin position="570"/>
        <end position="606"/>
    </location>
</feature>
<dbReference type="CDD" id="cd22967">
    <property type="entry name" value="DD_AK7"/>
    <property type="match status" value="1"/>
</dbReference>
<dbReference type="CTD" id="504040"/>
<feature type="compositionally biased region" description="Basic and acidic residues" evidence="4">
    <location>
        <begin position="577"/>
        <end position="606"/>
    </location>
</feature>
<dbReference type="GO" id="GO:0019205">
    <property type="term" value="F:nucleobase-containing compound kinase activity"/>
    <property type="evidence" value="ECO:0007669"/>
    <property type="project" value="InterPro"/>
</dbReference>
<dbReference type="InterPro" id="IPR027417">
    <property type="entry name" value="P-loop_NTPase"/>
</dbReference>
<dbReference type="AlphaFoldDB" id="A0A2I4BHU3"/>